<evidence type="ECO:0000313" key="3">
    <source>
        <dbReference type="EMBL" id="MBM7615892.1"/>
    </source>
</evidence>
<keyword evidence="1" id="KW-0812">Transmembrane</keyword>
<dbReference type="Gene3D" id="1.25.40.10">
    <property type="entry name" value="Tetratricopeptide repeat domain"/>
    <property type="match status" value="1"/>
</dbReference>
<keyword evidence="1" id="KW-1133">Transmembrane helix</keyword>
<feature type="transmembrane region" description="Helical" evidence="1">
    <location>
        <begin position="109"/>
        <end position="140"/>
    </location>
</feature>
<protein>
    <submittedName>
        <fullName evidence="3">Tetratricopeptide (TPR) repeat protein</fullName>
    </submittedName>
</protein>
<dbReference type="SUPFAM" id="SSF48452">
    <property type="entry name" value="TPR-like"/>
    <property type="match status" value="1"/>
</dbReference>
<dbReference type="EMBL" id="JAFBEE010000019">
    <property type="protein sequence ID" value="MBM7615892.1"/>
    <property type="molecule type" value="Genomic_DNA"/>
</dbReference>
<reference evidence="3 4" key="1">
    <citation type="submission" date="2021-01" db="EMBL/GenBank/DDBJ databases">
        <title>Genomic Encyclopedia of Type Strains, Phase IV (KMG-IV): sequencing the most valuable type-strain genomes for metagenomic binning, comparative biology and taxonomic classification.</title>
        <authorList>
            <person name="Goeker M."/>
        </authorList>
    </citation>
    <scope>NUCLEOTIDE SEQUENCE [LARGE SCALE GENOMIC DNA]</scope>
    <source>
        <strain evidence="3 4">DSM 25890</strain>
    </source>
</reference>
<keyword evidence="4" id="KW-1185">Reference proteome</keyword>
<evidence type="ECO:0000259" key="2">
    <source>
        <dbReference type="Pfam" id="PF14020"/>
    </source>
</evidence>
<proteinExistence type="predicted"/>
<organism evidence="3 4">
    <name type="scientific">Alkaliphilus hydrothermalis</name>
    <dbReference type="NCBI Taxonomy" id="1482730"/>
    <lineage>
        <taxon>Bacteria</taxon>
        <taxon>Bacillati</taxon>
        <taxon>Bacillota</taxon>
        <taxon>Clostridia</taxon>
        <taxon>Peptostreptococcales</taxon>
        <taxon>Natronincolaceae</taxon>
        <taxon>Alkaliphilus</taxon>
    </lineage>
</organism>
<keyword evidence="1" id="KW-0472">Membrane</keyword>
<dbReference type="Pfam" id="PF14020">
    <property type="entry name" value="DUF4236"/>
    <property type="match status" value="1"/>
</dbReference>
<dbReference type="InterPro" id="IPR011990">
    <property type="entry name" value="TPR-like_helical_dom_sf"/>
</dbReference>
<evidence type="ECO:0000313" key="4">
    <source>
        <dbReference type="Proteomes" id="UP001314796"/>
    </source>
</evidence>
<name>A0ABS2NSG7_9FIRM</name>
<dbReference type="InterPro" id="IPR025330">
    <property type="entry name" value="DUF4236"/>
</dbReference>
<comment type="caution">
    <text evidence="3">The sequence shown here is derived from an EMBL/GenBank/DDBJ whole genome shotgun (WGS) entry which is preliminary data.</text>
</comment>
<dbReference type="Proteomes" id="UP001314796">
    <property type="component" value="Unassembled WGS sequence"/>
</dbReference>
<accession>A0ABS2NSG7</accession>
<gene>
    <name evidence="3" type="ORF">JOC73_002466</name>
</gene>
<sequence>MGLKFRKSVSLGKGLRLNLGKEGVSISGGVKGLRVGVGPRGVRTSATIPGTGVTITKSLSLQKLKALTEQKNYAKSPVTVVEGSQIPKILSNETPIELRSKYYMFQSCLGCLAILCILTSYFEPLLLVAGGLLIVGKLLWRRQTDLTAIEYKNIGQHFRSKKYEQCIKSIDIVLQHPKADPKLLLLKAECYLNLDLTDLAYEVYQSFFNHHLHLLDDAPEYWSPKVNTILMAIEKGDSPFALNVAETLVNQNLDEIDNRLWKGYLKGLCFMGLEEFEAAIHSFKDAIGRKRSMEAPYIDTHYQMGIAYSQLGKNSLAKKRFIRVYSSNSNYKEIAEIMEAINAGDDPVDVLED</sequence>
<dbReference type="RefSeq" id="WP_204403588.1">
    <property type="nucleotide sequence ID" value="NZ_JAFBEE010000019.1"/>
</dbReference>
<evidence type="ECO:0000256" key="1">
    <source>
        <dbReference type="SAM" id="Phobius"/>
    </source>
</evidence>
<feature type="domain" description="DUF4236" evidence="2">
    <location>
        <begin position="3"/>
        <end position="53"/>
    </location>
</feature>